<dbReference type="EMBL" id="CATQJL010000112">
    <property type="protein sequence ID" value="CAJ0594514.1"/>
    <property type="molecule type" value="Genomic_DNA"/>
</dbReference>
<evidence type="ECO:0000313" key="1">
    <source>
        <dbReference type="EMBL" id="CAJ0594514.1"/>
    </source>
</evidence>
<dbReference type="AlphaFoldDB" id="A0AA36LZJ6"/>
<accession>A0AA36LZJ6</accession>
<name>A0AA36LZJ6_CYLNA</name>
<comment type="caution">
    <text evidence="1">The sequence shown here is derived from an EMBL/GenBank/DDBJ whole genome shotgun (WGS) entry which is preliminary data.</text>
</comment>
<gene>
    <name evidence="1" type="ORF">CYNAS_LOCUS6497</name>
</gene>
<reference evidence="1" key="1">
    <citation type="submission" date="2023-07" db="EMBL/GenBank/DDBJ databases">
        <authorList>
            <consortium name="CYATHOMIX"/>
        </authorList>
    </citation>
    <scope>NUCLEOTIDE SEQUENCE</scope>
    <source>
        <strain evidence="1">N/A</strain>
    </source>
</reference>
<evidence type="ECO:0000313" key="2">
    <source>
        <dbReference type="Proteomes" id="UP001176961"/>
    </source>
</evidence>
<dbReference type="Proteomes" id="UP001176961">
    <property type="component" value="Unassembled WGS sequence"/>
</dbReference>
<keyword evidence="2" id="KW-1185">Reference proteome</keyword>
<proteinExistence type="predicted"/>
<organism evidence="1 2">
    <name type="scientific">Cylicocyclus nassatus</name>
    <name type="common">Nematode worm</name>
    <dbReference type="NCBI Taxonomy" id="53992"/>
    <lineage>
        <taxon>Eukaryota</taxon>
        <taxon>Metazoa</taxon>
        <taxon>Ecdysozoa</taxon>
        <taxon>Nematoda</taxon>
        <taxon>Chromadorea</taxon>
        <taxon>Rhabditida</taxon>
        <taxon>Rhabditina</taxon>
        <taxon>Rhabditomorpha</taxon>
        <taxon>Strongyloidea</taxon>
        <taxon>Strongylidae</taxon>
        <taxon>Cylicocyclus</taxon>
    </lineage>
</organism>
<sequence length="62" mass="6901">MTLRPELMAISSQSRYVLLLQKNLGIDWTSPGAQWDPLPFPSRVHECSSITQGRGSTSPTKE</sequence>
<protein>
    <submittedName>
        <fullName evidence="1">Uncharacterized protein</fullName>
    </submittedName>
</protein>